<evidence type="ECO:0000256" key="10">
    <source>
        <dbReference type="ARBA" id="ARBA00022857"/>
    </source>
</evidence>
<dbReference type="InterPro" id="IPR004099">
    <property type="entry name" value="Pyr_nucl-diS_OxRdtase_dimer"/>
</dbReference>
<keyword evidence="7" id="KW-0963">Cytoplasm</keyword>
<dbReference type="EMBL" id="CP043494">
    <property type="protein sequence ID" value="WNG50758.1"/>
    <property type="molecule type" value="Genomic_DNA"/>
</dbReference>
<dbReference type="PANTHER" id="PTHR22912">
    <property type="entry name" value="DISULFIDE OXIDOREDUCTASE"/>
    <property type="match status" value="1"/>
</dbReference>
<evidence type="ECO:0000256" key="4">
    <source>
        <dbReference type="ARBA" id="ARBA00007532"/>
    </source>
</evidence>
<dbReference type="Gene3D" id="3.50.50.60">
    <property type="entry name" value="FAD/NAD(P)-binding domain"/>
    <property type="match status" value="2"/>
</dbReference>
<dbReference type="PIRSF" id="PIRSF000350">
    <property type="entry name" value="Mercury_reductase_MerA"/>
    <property type="match status" value="1"/>
</dbReference>
<dbReference type="Gene3D" id="3.30.390.30">
    <property type="match status" value="1"/>
</dbReference>
<dbReference type="InterPro" id="IPR016156">
    <property type="entry name" value="FAD/NAD-linked_Rdtase_dimer_sf"/>
</dbReference>
<sequence length="469" mass="50945">MADFDLVVIGSGPAGEKGALHAALHGKRVAVVEREPVPGGTAANTGTLPSKTLRETALYLSGFRQRGLFGVETTLRREATVSDFLYRERRVKGMERQRILEDLKRHGVELVYGKGALEDARTVVVRREGEPERRLTADVILVATGSSPFRPPMYPFGDPRVHDSDELLELTELPNTLVVVGAGVIGCEYACMFAALGIQVTLVEPKPELLSFLDDEISALLQQRMEKLGVRMRLGRTVEAVEVPPEPRAPIRLTLKDGERLETDQVLVASGRSANTTGLGLEAVGVKLGTRGQVEVGPEYQTAVPGIYAVGDVIGFPALASTSMEQARIAVMHAFQLGAPNRIAPVLPYGIYTIPEVSMAGETEESLRARDIPYVVGRAAFSTNPRGQIIGEAHGLLKLLFRREDLRLLGVHVLGEQASELVHVGLMALMTGANARIFVETCFNYPTLSEAYKTATYDAMDKVRTPPAR</sequence>
<dbReference type="PANTHER" id="PTHR22912:SF93">
    <property type="entry name" value="SOLUBLE PYRIDINE NUCLEOTIDE TRANSHYDROGENASE"/>
    <property type="match status" value="1"/>
</dbReference>
<reference evidence="16 17" key="1">
    <citation type="submission" date="2019-08" db="EMBL/GenBank/DDBJ databases">
        <title>Archangium and Cystobacter genomes.</title>
        <authorList>
            <person name="Chen I.-C.K."/>
            <person name="Wielgoss S."/>
        </authorList>
    </citation>
    <scope>NUCLEOTIDE SEQUENCE [LARGE SCALE GENOMIC DNA]</scope>
    <source>
        <strain evidence="16 17">Cbm 6</strain>
    </source>
</reference>
<evidence type="ECO:0000256" key="9">
    <source>
        <dbReference type="ARBA" id="ARBA00022827"/>
    </source>
</evidence>
<evidence type="ECO:0000256" key="11">
    <source>
        <dbReference type="ARBA" id="ARBA00023002"/>
    </source>
</evidence>
<keyword evidence="10" id="KW-0521">NADP</keyword>
<keyword evidence="9" id="KW-0274">FAD</keyword>
<name>A0ABY9X5T0_9BACT</name>
<gene>
    <name evidence="16" type="ORF">F0U60_46490</name>
</gene>
<dbReference type="Pfam" id="PF07992">
    <property type="entry name" value="Pyr_redox_2"/>
    <property type="match status" value="1"/>
</dbReference>
<dbReference type="GO" id="GO:0003957">
    <property type="term" value="F:NAD(P)+ transhydrogenase (Si-specific) activity"/>
    <property type="evidence" value="ECO:0007669"/>
    <property type="project" value="UniProtKB-EC"/>
</dbReference>
<organism evidence="16 17">
    <name type="scientific">Archangium minus</name>
    <dbReference type="NCBI Taxonomy" id="83450"/>
    <lineage>
        <taxon>Bacteria</taxon>
        <taxon>Pseudomonadati</taxon>
        <taxon>Myxococcota</taxon>
        <taxon>Myxococcia</taxon>
        <taxon>Myxococcales</taxon>
        <taxon>Cystobacterineae</taxon>
        <taxon>Archangiaceae</taxon>
        <taxon>Archangium</taxon>
    </lineage>
</organism>
<evidence type="ECO:0000259" key="15">
    <source>
        <dbReference type="Pfam" id="PF07992"/>
    </source>
</evidence>
<evidence type="ECO:0000256" key="3">
    <source>
        <dbReference type="ARBA" id="ARBA00004496"/>
    </source>
</evidence>
<comment type="similarity">
    <text evidence="4">Belongs to the class-I pyridine nucleotide-disulfide oxidoreductase family.</text>
</comment>
<evidence type="ECO:0000256" key="13">
    <source>
        <dbReference type="ARBA" id="ARBA00031183"/>
    </source>
</evidence>
<dbReference type="PRINTS" id="PR00368">
    <property type="entry name" value="FADPNR"/>
</dbReference>
<evidence type="ECO:0000259" key="14">
    <source>
        <dbReference type="Pfam" id="PF02852"/>
    </source>
</evidence>
<feature type="domain" description="Pyridine nucleotide-disulphide oxidoreductase dimerisation" evidence="14">
    <location>
        <begin position="348"/>
        <end position="455"/>
    </location>
</feature>
<dbReference type="SUPFAM" id="SSF55424">
    <property type="entry name" value="FAD/NAD-linked reductases, dimerisation (C-terminal) domain"/>
    <property type="match status" value="1"/>
</dbReference>
<dbReference type="Proteomes" id="UP001611383">
    <property type="component" value="Chromosome"/>
</dbReference>
<dbReference type="RefSeq" id="WP_395810231.1">
    <property type="nucleotide sequence ID" value="NZ_CP043494.1"/>
</dbReference>
<dbReference type="NCBIfam" id="NF003585">
    <property type="entry name" value="PRK05249.1"/>
    <property type="match status" value="1"/>
</dbReference>
<dbReference type="PRINTS" id="PR00411">
    <property type="entry name" value="PNDRDTASEI"/>
</dbReference>
<evidence type="ECO:0000313" key="17">
    <source>
        <dbReference type="Proteomes" id="UP001611383"/>
    </source>
</evidence>
<feature type="domain" description="FAD/NAD(P)-binding" evidence="15">
    <location>
        <begin position="4"/>
        <end position="327"/>
    </location>
</feature>
<evidence type="ECO:0000256" key="12">
    <source>
        <dbReference type="ARBA" id="ARBA00023027"/>
    </source>
</evidence>
<accession>A0ABY9X5T0</accession>
<dbReference type="InterPro" id="IPR001100">
    <property type="entry name" value="Pyr_nuc-diS_OxRdtase"/>
</dbReference>
<keyword evidence="11 16" id="KW-0560">Oxidoreductase</keyword>
<protein>
    <recommendedName>
        <fullName evidence="6">Soluble pyridine nucleotide transhydrogenase</fullName>
        <ecNumber evidence="5">1.6.1.1</ecNumber>
    </recommendedName>
    <alternativeName>
        <fullName evidence="13">NAD(P)(+) transhydrogenase [B-specific]</fullName>
    </alternativeName>
</protein>
<comment type="function">
    <text evidence="2">Conversion of NADPH, generated by peripheral catabolic pathways, to NADH, which can enter the respiratory chain for energy generation.</text>
</comment>
<evidence type="ECO:0000256" key="2">
    <source>
        <dbReference type="ARBA" id="ARBA00002842"/>
    </source>
</evidence>
<comment type="cofactor">
    <cofactor evidence="1">
        <name>FAD</name>
        <dbReference type="ChEBI" id="CHEBI:57692"/>
    </cofactor>
</comment>
<dbReference type="SUPFAM" id="SSF51905">
    <property type="entry name" value="FAD/NAD(P)-binding domain"/>
    <property type="match status" value="1"/>
</dbReference>
<evidence type="ECO:0000256" key="6">
    <source>
        <dbReference type="ARBA" id="ARBA00016603"/>
    </source>
</evidence>
<keyword evidence="12" id="KW-0520">NAD</keyword>
<dbReference type="InterPro" id="IPR050151">
    <property type="entry name" value="Class-I_Pyr_Nuc-Dis_Oxidored"/>
</dbReference>
<dbReference type="EC" id="1.6.1.1" evidence="5"/>
<keyword evidence="8" id="KW-0285">Flavoprotein</keyword>
<evidence type="ECO:0000313" key="16">
    <source>
        <dbReference type="EMBL" id="WNG50758.1"/>
    </source>
</evidence>
<evidence type="ECO:0000256" key="8">
    <source>
        <dbReference type="ARBA" id="ARBA00022630"/>
    </source>
</evidence>
<keyword evidence="17" id="KW-1185">Reference proteome</keyword>
<comment type="subcellular location">
    <subcellularLocation>
        <location evidence="3">Cytoplasm</location>
    </subcellularLocation>
</comment>
<dbReference type="Pfam" id="PF02852">
    <property type="entry name" value="Pyr_redox_dim"/>
    <property type="match status" value="1"/>
</dbReference>
<evidence type="ECO:0000256" key="1">
    <source>
        <dbReference type="ARBA" id="ARBA00001974"/>
    </source>
</evidence>
<dbReference type="InterPro" id="IPR036188">
    <property type="entry name" value="FAD/NAD-bd_sf"/>
</dbReference>
<evidence type="ECO:0000256" key="7">
    <source>
        <dbReference type="ARBA" id="ARBA00022490"/>
    </source>
</evidence>
<evidence type="ECO:0000256" key="5">
    <source>
        <dbReference type="ARBA" id="ARBA00012772"/>
    </source>
</evidence>
<dbReference type="InterPro" id="IPR023753">
    <property type="entry name" value="FAD/NAD-binding_dom"/>
</dbReference>
<proteinExistence type="inferred from homology"/>